<accession>A0A1M5F0I1</accession>
<reference evidence="1 2" key="1">
    <citation type="submission" date="2016-11" db="EMBL/GenBank/DDBJ databases">
        <authorList>
            <person name="Jaros S."/>
            <person name="Januszkiewicz K."/>
            <person name="Wedrychowicz H."/>
        </authorList>
    </citation>
    <scope>NUCLEOTIDE SEQUENCE [LARGE SCALE GENOMIC DNA]</scope>
    <source>
        <strain evidence="1 2">DSM 17918</strain>
    </source>
</reference>
<dbReference type="RefSeq" id="WP_073346403.1">
    <property type="nucleotide sequence ID" value="NZ_FQVH01000052.1"/>
</dbReference>
<name>A0A1M5F0I1_9THEO</name>
<dbReference type="STRING" id="1121256.SAMN02746089_02658"/>
<dbReference type="Proteomes" id="UP000184088">
    <property type="component" value="Unassembled WGS sequence"/>
</dbReference>
<protein>
    <submittedName>
        <fullName evidence="1">Uncharacterized protein</fullName>
    </submittedName>
</protein>
<evidence type="ECO:0000313" key="2">
    <source>
        <dbReference type="Proteomes" id="UP000184088"/>
    </source>
</evidence>
<gene>
    <name evidence="1" type="ORF">SAMN02746089_02658</name>
</gene>
<sequence length="85" mass="9387">MKWLDTPNGLVNIMAIKKILQEDNKLVAVLMDGERVLLGEYTCNDDALDALTFIRIQLGNDIIDCPPDSEACALNLILLKSLRSG</sequence>
<dbReference type="EMBL" id="FQVH01000052">
    <property type="protein sequence ID" value="SHF84928.1"/>
    <property type="molecule type" value="Genomic_DNA"/>
</dbReference>
<proteinExistence type="predicted"/>
<dbReference type="AlphaFoldDB" id="A0A1M5F0I1"/>
<keyword evidence="2" id="KW-1185">Reference proteome</keyword>
<evidence type="ECO:0000313" key="1">
    <source>
        <dbReference type="EMBL" id="SHF84928.1"/>
    </source>
</evidence>
<organism evidence="1 2">
    <name type="scientific">Caldanaerobius fijiensis DSM 17918</name>
    <dbReference type="NCBI Taxonomy" id="1121256"/>
    <lineage>
        <taxon>Bacteria</taxon>
        <taxon>Bacillati</taxon>
        <taxon>Bacillota</taxon>
        <taxon>Clostridia</taxon>
        <taxon>Thermoanaerobacterales</taxon>
        <taxon>Thermoanaerobacteraceae</taxon>
        <taxon>Caldanaerobius</taxon>
    </lineage>
</organism>